<evidence type="ECO:0000313" key="3">
    <source>
        <dbReference type="Proteomes" id="UP000234323"/>
    </source>
</evidence>
<evidence type="ECO:0000313" key="2">
    <source>
        <dbReference type="EMBL" id="PKY58915.1"/>
    </source>
</evidence>
<dbReference type="VEuPathDB" id="FungiDB:FUN_016818"/>
<feature type="transmembrane region" description="Helical" evidence="1">
    <location>
        <begin position="78"/>
        <end position="98"/>
    </location>
</feature>
<reference evidence="2 3" key="1">
    <citation type="submission" date="2015-10" db="EMBL/GenBank/DDBJ databases">
        <title>Genome analyses suggest a sexual origin of heterokaryosis in a supposedly ancient asexual fungus.</title>
        <authorList>
            <person name="Ropars J."/>
            <person name="Sedzielewska K."/>
            <person name="Noel J."/>
            <person name="Charron P."/>
            <person name="Farinelli L."/>
            <person name="Marton T."/>
            <person name="Kruger M."/>
            <person name="Pelin A."/>
            <person name="Brachmann A."/>
            <person name="Corradi N."/>
        </authorList>
    </citation>
    <scope>NUCLEOTIDE SEQUENCE [LARGE SCALE GENOMIC DNA]</scope>
    <source>
        <strain evidence="2 3">A4</strain>
    </source>
</reference>
<name>A0A2I1HJ55_9GLOM</name>
<sequence>MSSPYDPADDAIDTVLSALLPALIFGMFSGFESEKKKKISFINIFDDLIIFGSIVAFPLYSGFEWLQYDNEKLNKRGFLLYLIVSAILGIISYLFFLFRFHIKNYPIMKYFCLSICSTYFFIASLVLSLCLGYSNILNINRPSNSRDLNFISDYCIKNFGFSKFHLLLSL</sequence>
<dbReference type="VEuPathDB" id="FungiDB:RhiirA1_449380"/>
<feature type="transmembrane region" description="Helical" evidence="1">
    <location>
        <begin position="110"/>
        <end position="134"/>
    </location>
</feature>
<keyword evidence="1" id="KW-0812">Transmembrane</keyword>
<keyword evidence="3" id="KW-1185">Reference proteome</keyword>
<evidence type="ECO:0000256" key="1">
    <source>
        <dbReference type="SAM" id="Phobius"/>
    </source>
</evidence>
<dbReference type="VEuPathDB" id="FungiDB:RhiirFUN_006330"/>
<feature type="transmembrane region" description="Helical" evidence="1">
    <location>
        <begin position="43"/>
        <end position="63"/>
    </location>
</feature>
<keyword evidence="1" id="KW-1133">Transmembrane helix</keyword>
<gene>
    <name evidence="2" type="ORF">RhiirA4_481229</name>
</gene>
<dbReference type="Proteomes" id="UP000234323">
    <property type="component" value="Unassembled WGS sequence"/>
</dbReference>
<keyword evidence="1" id="KW-0472">Membrane</keyword>
<comment type="caution">
    <text evidence="2">The sequence shown here is derived from an EMBL/GenBank/DDBJ whole genome shotgun (WGS) entry which is preliminary data.</text>
</comment>
<accession>A0A2I1HJ55</accession>
<dbReference type="AlphaFoldDB" id="A0A2I1HJ55"/>
<proteinExistence type="predicted"/>
<organism evidence="2 3">
    <name type="scientific">Rhizophagus irregularis</name>
    <dbReference type="NCBI Taxonomy" id="588596"/>
    <lineage>
        <taxon>Eukaryota</taxon>
        <taxon>Fungi</taxon>
        <taxon>Fungi incertae sedis</taxon>
        <taxon>Mucoromycota</taxon>
        <taxon>Glomeromycotina</taxon>
        <taxon>Glomeromycetes</taxon>
        <taxon>Glomerales</taxon>
        <taxon>Glomeraceae</taxon>
        <taxon>Rhizophagus</taxon>
    </lineage>
</organism>
<feature type="transmembrane region" description="Helical" evidence="1">
    <location>
        <begin position="12"/>
        <end position="31"/>
    </location>
</feature>
<dbReference type="EMBL" id="LLXI01003254">
    <property type="protein sequence ID" value="PKY58915.1"/>
    <property type="molecule type" value="Genomic_DNA"/>
</dbReference>
<protein>
    <submittedName>
        <fullName evidence="2">Uncharacterized protein</fullName>
    </submittedName>
</protein>